<dbReference type="AlphaFoldDB" id="A0A150IVG9"/>
<name>A0A150IVG9_9EURY</name>
<organism evidence="2 3">
    <name type="scientific">Candidatus Methanofastidiosum methylothiophilum</name>
    <dbReference type="NCBI Taxonomy" id="1705564"/>
    <lineage>
        <taxon>Archaea</taxon>
        <taxon>Methanobacteriati</taxon>
        <taxon>Methanobacteriota</taxon>
        <taxon>Stenosarchaea group</taxon>
        <taxon>Candidatus Methanofastidiosia</taxon>
        <taxon>Candidatus Methanofastidiosales</taxon>
        <taxon>Candidatus Methanofastidiosaceae</taxon>
        <taxon>Candidatus Methanofastidiosum</taxon>
    </lineage>
</organism>
<reference evidence="2 3" key="1">
    <citation type="journal article" date="2016" name="ISME J.">
        <title>Chasing the elusive Euryarchaeota class WSA2: genomes reveal a uniquely fastidious methyl-reducing methanogen.</title>
        <authorList>
            <person name="Nobu M.K."/>
            <person name="Narihiro T."/>
            <person name="Kuroda K."/>
            <person name="Mei R."/>
            <person name="Liu W.T."/>
        </authorList>
    </citation>
    <scope>NUCLEOTIDE SEQUENCE [LARGE SCALE GENOMIC DNA]</scope>
    <source>
        <strain evidence="2">U1lsi0528_Bin055</strain>
    </source>
</reference>
<accession>A0A150IVG9</accession>
<evidence type="ECO:0000259" key="1">
    <source>
        <dbReference type="Pfam" id="PF10686"/>
    </source>
</evidence>
<dbReference type="Proteomes" id="UP000075398">
    <property type="component" value="Unassembled WGS sequence"/>
</dbReference>
<evidence type="ECO:0000313" key="2">
    <source>
        <dbReference type="EMBL" id="KYC48973.1"/>
    </source>
</evidence>
<feature type="domain" description="YspA cpYpsA-related SLOG" evidence="1">
    <location>
        <begin position="4"/>
        <end position="66"/>
    </location>
</feature>
<gene>
    <name evidence="2" type="ORF">AMQ22_01766</name>
</gene>
<proteinExistence type="predicted"/>
<dbReference type="InterPro" id="IPR019627">
    <property type="entry name" value="YAcAr"/>
</dbReference>
<dbReference type="Pfam" id="PF10686">
    <property type="entry name" value="YAcAr"/>
    <property type="match status" value="1"/>
</dbReference>
<dbReference type="SUPFAM" id="SSF102405">
    <property type="entry name" value="MCP/YpsA-like"/>
    <property type="match status" value="1"/>
</dbReference>
<comment type="caution">
    <text evidence="2">The sequence shown here is derived from an EMBL/GenBank/DDBJ whole genome shotgun (WGS) entry which is preliminary data.</text>
</comment>
<evidence type="ECO:0000313" key="3">
    <source>
        <dbReference type="Proteomes" id="UP000075398"/>
    </source>
</evidence>
<dbReference type="EMBL" id="LNGC01000114">
    <property type="protein sequence ID" value="KYC48973.1"/>
    <property type="molecule type" value="Genomic_DNA"/>
</dbReference>
<protein>
    <recommendedName>
        <fullName evidence="1">YspA cpYpsA-related SLOG domain-containing protein</fullName>
    </recommendedName>
</protein>
<sequence>MKFCVSGSRTIKDYHLIKAILDGITQAYDVSYICAGGAVGVDKLVEQYALENNIKFEEFPADWDTYHSAAGVIRNMKMVDWTHKTVAIWDGKSKGTKSAIDYANRVKKLLFVYEV</sequence>